<gene>
    <name evidence="2" type="ORF">A1O9_06760</name>
</gene>
<evidence type="ECO:0000313" key="2">
    <source>
        <dbReference type="EMBL" id="KEF56571.1"/>
    </source>
</evidence>
<dbReference type="RefSeq" id="XP_013259161.1">
    <property type="nucleotide sequence ID" value="XM_013403707.1"/>
</dbReference>
<feature type="compositionally biased region" description="Low complexity" evidence="1">
    <location>
        <begin position="1"/>
        <end position="17"/>
    </location>
</feature>
<protein>
    <submittedName>
        <fullName evidence="2">Uncharacterized protein</fullName>
    </submittedName>
</protein>
<feature type="region of interest" description="Disordered" evidence="1">
    <location>
        <begin position="399"/>
        <end position="455"/>
    </location>
</feature>
<dbReference type="GeneID" id="25281675"/>
<sequence length="455" mass="50561">MSFQSSYRPPLSSRYSLGSTSTYPASPPSLYYSDISSENSEVCCSYHISSSNAWIVLPPRRNRIADQAPIQDMMTFGKSPDPNHVSDVMAEALDCLRRVVDHFRAQDENEAANGIARDVHSMLDTFNRTTNPWGIEKFQIKSAPPANPGQVTTCRTTSLPHATVHASTWAAVAATDIPANNRLVKFRPSDGLKRHVTDEVAVQPLGQDEDMRCAWIYGWNRSRHVQNATDRITAGAIFSVIYVHEHEAVCIIFQHASSAILLADEEERSQRELGVGLFGPSTEVRLGSPYPENSDLLRMAPPVNERRRLTFARQQLFTNGMTKERFTKDIHDIVGGHNVILVWLFNTGNATVVFTATVIARRVRDEFIQLSRERGPYQDVQVGFSHDPCERPMNLITQIPYPVPGAAPRERSDSGKSASSGGRGYNPTPKSVPGATARPRKGTDSDGWQTVSRKR</sequence>
<dbReference type="AlphaFoldDB" id="A0A072P9L6"/>
<dbReference type="Proteomes" id="UP000027920">
    <property type="component" value="Unassembled WGS sequence"/>
</dbReference>
<keyword evidence="3" id="KW-1185">Reference proteome</keyword>
<feature type="compositionally biased region" description="Polar residues" evidence="1">
    <location>
        <begin position="446"/>
        <end position="455"/>
    </location>
</feature>
<comment type="caution">
    <text evidence="2">The sequence shown here is derived from an EMBL/GenBank/DDBJ whole genome shotgun (WGS) entry which is preliminary data.</text>
</comment>
<accession>A0A072P9L6</accession>
<evidence type="ECO:0000256" key="1">
    <source>
        <dbReference type="SAM" id="MobiDB-lite"/>
    </source>
</evidence>
<dbReference type="VEuPathDB" id="FungiDB:A1O9_06760"/>
<dbReference type="OrthoDB" id="77405at2759"/>
<dbReference type="HOGENOM" id="CLU_624086_0_0_1"/>
<name>A0A072P9L6_9EURO</name>
<feature type="region of interest" description="Disordered" evidence="1">
    <location>
        <begin position="1"/>
        <end position="23"/>
    </location>
</feature>
<dbReference type="STRING" id="1182545.A0A072P9L6"/>
<organism evidence="2 3">
    <name type="scientific">Exophiala aquamarina CBS 119918</name>
    <dbReference type="NCBI Taxonomy" id="1182545"/>
    <lineage>
        <taxon>Eukaryota</taxon>
        <taxon>Fungi</taxon>
        <taxon>Dikarya</taxon>
        <taxon>Ascomycota</taxon>
        <taxon>Pezizomycotina</taxon>
        <taxon>Eurotiomycetes</taxon>
        <taxon>Chaetothyriomycetidae</taxon>
        <taxon>Chaetothyriales</taxon>
        <taxon>Herpotrichiellaceae</taxon>
        <taxon>Exophiala</taxon>
    </lineage>
</organism>
<evidence type="ECO:0000313" key="3">
    <source>
        <dbReference type="Proteomes" id="UP000027920"/>
    </source>
</evidence>
<reference evidence="2 3" key="1">
    <citation type="submission" date="2013-03" db="EMBL/GenBank/DDBJ databases">
        <title>The Genome Sequence of Exophiala aquamarina CBS 119918.</title>
        <authorList>
            <consortium name="The Broad Institute Genomics Platform"/>
            <person name="Cuomo C."/>
            <person name="de Hoog S."/>
            <person name="Gorbushina A."/>
            <person name="Walker B."/>
            <person name="Young S.K."/>
            <person name="Zeng Q."/>
            <person name="Gargeya S."/>
            <person name="Fitzgerald M."/>
            <person name="Haas B."/>
            <person name="Abouelleil A."/>
            <person name="Allen A.W."/>
            <person name="Alvarado L."/>
            <person name="Arachchi H.M."/>
            <person name="Berlin A.M."/>
            <person name="Chapman S.B."/>
            <person name="Gainer-Dewar J."/>
            <person name="Goldberg J."/>
            <person name="Griggs A."/>
            <person name="Gujja S."/>
            <person name="Hansen M."/>
            <person name="Howarth C."/>
            <person name="Imamovic A."/>
            <person name="Ireland A."/>
            <person name="Larimer J."/>
            <person name="McCowan C."/>
            <person name="Murphy C."/>
            <person name="Pearson M."/>
            <person name="Poon T.W."/>
            <person name="Priest M."/>
            <person name="Roberts A."/>
            <person name="Saif S."/>
            <person name="Shea T."/>
            <person name="Sisk P."/>
            <person name="Sykes S."/>
            <person name="Wortman J."/>
            <person name="Nusbaum C."/>
            <person name="Birren B."/>
        </authorList>
    </citation>
    <scope>NUCLEOTIDE SEQUENCE [LARGE SCALE GENOMIC DNA]</scope>
    <source>
        <strain evidence="2 3">CBS 119918</strain>
    </source>
</reference>
<proteinExistence type="predicted"/>
<dbReference type="EMBL" id="AMGV01000005">
    <property type="protein sequence ID" value="KEF56571.1"/>
    <property type="molecule type" value="Genomic_DNA"/>
</dbReference>